<keyword evidence="3" id="KW-1185">Reference proteome</keyword>
<dbReference type="Proteomes" id="UP000800040">
    <property type="component" value="Unassembled WGS sequence"/>
</dbReference>
<organism evidence="2 3">
    <name type="scientific">Decorospora gaudefroyi</name>
    <dbReference type="NCBI Taxonomy" id="184978"/>
    <lineage>
        <taxon>Eukaryota</taxon>
        <taxon>Fungi</taxon>
        <taxon>Dikarya</taxon>
        <taxon>Ascomycota</taxon>
        <taxon>Pezizomycotina</taxon>
        <taxon>Dothideomycetes</taxon>
        <taxon>Pleosporomycetidae</taxon>
        <taxon>Pleosporales</taxon>
        <taxon>Pleosporineae</taxon>
        <taxon>Pleosporaceae</taxon>
        <taxon>Decorospora</taxon>
    </lineage>
</organism>
<accession>A0A6A5KBA4</accession>
<feature type="compositionally biased region" description="Polar residues" evidence="1">
    <location>
        <begin position="38"/>
        <end position="52"/>
    </location>
</feature>
<evidence type="ECO:0000256" key="1">
    <source>
        <dbReference type="SAM" id="MobiDB-lite"/>
    </source>
</evidence>
<evidence type="ECO:0000313" key="3">
    <source>
        <dbReference type="Proteomes" id="UP000800040"/>
    </source>
</evidence>
<dbReference type="AlphaFoldDB" id="A0A6A5KBA4"/>
<gene>
    <name evidence="2" type="ORF">BDW02DRAFT_503717</name>
</gene>
<reference evidence="2" key="1">
    <citation type="submission" date="2020-01" db="EMBL/GenBank/DDBJ databases">
        <authorList>
            <consortium name="DOE Joint Genome Institute"/>
            <person name="Haridas S."/>
            <person name="Albert R."/>
            <person name="Binder M."/>
            <person name="Bloem J."/>
            <person name="Labutti K."/>
            <person name="Salamov A."/>
            <person name="Andreopoulos B."/>
            <person name="Baker S.E."/>
            <person name="Barry K."/>
            <person name="Bills G."/>
            <person name="Bluhm B.H."/>
            <person name="Cannon C."/>
            <person name="Castanera R."/>
            <person name="Culley D.E."/>
            <person name="Daum C."/>
            <person name="Ezra D."/>
            <person name="Gonzalez J.B."/>
            <person name="Henrissat B."/>
            <person name="Kuo A."/>
            <person name="Liang C."/>
            <person name="Lipzen A."/>
            <person name="Lutzoni F."/>
            <person name="Magnuson J."/>
            <person name="Mondo S."/>
            <person name="Nolan M."/>
            <person name="Ohm R."/>
            <person name="Pangilinan J."/>
            <person name="Park H.-J."/>
            <person name="Ramirez L."/>
            <person name="Alfaro M."/>
            <person name="Sun H."/>
            <person name="Tritt A."/>
            <person name="Yoshinaga Y."/>
            <person name="Zwiers L.-H."/>
            <person name="Turgeon B.G."/>
            <person name="Goodwin S.B."/>
            <person name="Spatafora J.W."/>
            <person name="Crous P.W."/>
            <person name="Grigoriev I.V."/>
        </authorList>
    </citation>
    <scope>NUCLEOTIDE SEQUENCE</scope>
    <source>
        <strain evidence="2">P77</strain>
    </source>
</reference>
<protein>
    <submittedName>
        <fullName evidence="2">Uncharacterized protein</fullName>
    </submittedName>
</protein>
<feature type="region of interest" description="Disordered" evidence="1">
    <location>
        <begin position="1"/>
        <end position="105"/>
    </location>
</feature>
<name>A0A6A5KBA4_9PLEO</name>
<evidence type="ECO:0000313" key="2">
    <source>
        <dbReference type="EMBL" id="KAF1832112.1"/>
    </source>
</evidence>
<dbReference type="EMBL" id="ML975346">
    <property type="protein sequence ID" value="KAF1832112.1"/>
    <property type="molecule type" value="Genomic_DNA"/>
</dbReference>
<dbReference type="OrthoDB" id="2532734at2759"/>
<proteinExistence type="predicted"/>
<feature type="non-terminal residue" evidence="2">
    <location>
        <position position="1"/>
    </location>
</feature>
<feature type="compositionally biased region" description="Basic and acidic residues" evidence="1">
    <location>
        <begin position="91"/>
        <end position="105"/>
    </location>
</feature>
<sequence>PSEGPEIITKSRQKKERNESPHHNHQSPSTMPVHPSEENASGNKLAQDSTASTHDRHENKGEQVTPGGNVHAQAHKGNPGPVMADNLPTPESKEELRKRAEELNK</sequence>